<organism evidence="1 2">
    <name type="scientific">Punica granatum</name>
    <name type="common">Pomegranate</name>
    <dbReference type="NCBI Taxonomy" id="22663"/>
    <lineage>
        <taxon>Eukaryota</taxon>
        <taxon>Viridiplantae</taxon>
        <taxon>Streptophyta</taxon>
        <taxon>Embryophyta</taxon>
        <taxon>Tracheophyta</taxon>
        <taxon>Spermatophyta</taxon>
        <taxon>Magnoliopsida</taxon>
        <taxon>eudicotyledons</taxon>
        <taxon>Gunneridae</taxon>
        <taxon>Pentapetalae</taxon>
        <taxon>rosids</taxon>
        <taxon>malvids</taxon>
        <taxon>Myrtales</taxon>
        <taxon>Lythraceae</taxon>
        <taxon>Punica</taxon>
    </lineage>
</organism>
<dbReference type="AlphaFoldDB" id="A0A2I0K4C5"/>
<sequence>MISLGPEVSKLRLDGHIRGERRSRWSAIFDSWRVDEILVCCRTPPIETEDIFLGSLEILFFKDWMLGEIRTLDDHGSPRVQNPFDVSLAIHGCLILPPSVFEFSPCRVLGDCLQAAKLPHHSHRKYVVDPA</sequence>
<name>A0A2I0K4C5_PUNGR</name>
<reference evidence="1 2" key="1">
    <citation type="submission" date="2017-11" db="EMBL/GenBank/DDBJ databases">
        <title>De-novo sequencing of pomegranate (Punica granatum L.) genome.</title>
        <authorList>
            <person name="Akparov Z."/>
            <person name="Amiraslanov A."/>
            <person name="Hajiyeva S."/>
            <person name="Abbasov M."/>
            <person name="Kaur K."/>
            <person name="Hamwieh A."/>
            <person name="Solovyev V."/>
            <person name="Salamov A."/>
            <person name="Braich B."/>
            <person name="Kosarev P."/>
            <person name="Mahmoud A."/>
            <person name="Hajiyev E."/>
            <person name="Babayeva S."/>
            <person name="Izzatullayeva V."/>
            <person name="Mammadov A."/>
            <person name="Mammadov A."/>
            <person name="Sharifova S."/>
            <person name="Ojaghi J."/>
            <person name="Eynullazada K."/>
            <person name="Bayramov B."/>
            <person name="Abdulazimova A."/>
            <person name="Shahmuradov I."/>
        </authorList>
    </citation>
    <scope>NUCLEOTIDE SEQUENCE [LARGE SCALE GENOMIC DNA]</scope>
    <source>
        <strain evidence="2">cv. AG2017</strain>
        <tissue evidence="1">Leaf</tissue>
    </source>
</reference>
<dbReference type="Proteomes" id="UP000233551">
    <property type="component" value="Unassembled WGS sequence"/>
</dbReference>
<comment type="caution">
    <text evidence="1">The sequence shown here is derived from an EMBL/GenBank/DDBJ whole genome shotgun (WGS) entry which is preliminary data.</text>
</comment>
<gene>
    <name evidence="1" type="ORF">CRG98_016078</name>
</gene>
<keyword evidence="2" id="KW-1185">Reference proteome</keyword>
<evidence type="ECO:0000313" key="1">
    <source>
        <dbReference type="EMBL" id="PKI63411.1"/>
    </source>
</evidence>
<accession>A0A2I0K4C5</accession>
<dbReference type="EMBL" id="PGOL01000888">
    <property type="protein sequence ID" value="PKI63411.1"/>
    <property type="molecule type" value="Genomic_DNA"/>
</dbReference>
<evidence type="ECO:0000313" key="2">
    <source>
        <dbReference type="Proteomes" id="UP000233551"/>
    </source>
</evidence>
<proteinExistence type="predicted"/>
<protein>
    <submittedName>
        <fullName evidence="1">Uncharacterized protein</fullName>
    </submittedName>
</protein>